<name>A0A7X0P868_9ACTN</name>
<protein>
    <recommendedName>
        <fullName evidence="4">FtsX-like permease family protein</fullName>
    </recommendedName>
</protein>
<accession>A0A7X0P868</accession>
<evidence type="ECO:0008006" key="4">
    <source>
        <dbReference type="Google" id="ProtNLM"/>
    </source>
</evidence>
<dbReference type="Proteomes" id="UP000565579">
    <property type="component" value="Unassembled WGS sequence"/>
</dbReference>
<feature type="transmembrane region" description="Helical" evidence="1">
    <location>
        <begin position="227"/>
        <end position="251"/>
    </location>
</feature>
<evidence type="ECO:0000313" key="2">
    <source>
        <dbReference type="EMBL" id="MBB6557088.1"/>
    </source>
</evidence>
<keyword evidence="3" id="KW-1185">Reference proteome</keyword>
<feature type="transmembrane region" description="Helical" evidence="1">
    <location>
        <begin position="322"/>
        <end position="345"/>
    </location>
</feature>
<comment type="caution">
    <text evidence="2">The sequence shown here is derived from an EMBL/GenBank/DDBJ whole genome shotgun (WGS) entry which is preliminary data.</text>
</comment>
<evidence type="ECO:0000313" key="3">
    <source>
        <dbReference type="Proteomes" id="UP000565579"/>
    </source>
</evidence>
<proteinExistence type="predicted"/>
<feature type="transmembrane region" description="Helical" evidence="1">
    <location>
        <begin position="280"/>
        <end position="302"/>
    </location>
</feature>
<keyword evidence="1" id="KW-0812">Transmembrane</keyword>
<sequence length="377" mass="40524">MLTAGLGPLPSWLIAVGETAQSRAEYLPRGRPGSLVVHSGPVSLGPFSTADAATVRAAVERELPGVPIAQHEAVVDTWFFDARAENVEIPEEVVYWNQVIGDEKLLRYLTGDQSTPYDESTVVVITSAGVKVDAVDLVYELDKDDETRQTKSARAVVARISDPHMETIFVPSKLVRDLGYRLQPSELIVDPAVHRVTPQEQQRLDDRLDDAVAEVHVERGFQASTGWLPFAAVAFLAALGCALASGFGKAANARQARVMKRAGNGSAAAFRWFRASRAGLSTLCGTVLGAIAGVPAGMLLLWPLTMRTTWEAPARVPFETPWPAIGAVVAGLPLLAAALGALFALRCSCPDFLSAKARMLPAHLTGRDKQSWSRPAR</sequence>
<dbReference type="AlphaFoldDB" id="A0A7X0P868"/>
<dbReference type="RefSeq" id="WP_185111478.1">
    <property type="nucleotide sequence ID" value="NZ_JACHMI010000001.1"/>
</dbReference>
<evidence type="ECO:0000256" key="1">
    <source>
        <dbReference type="SAM" id="Phobius"/>
    </source>
</evidence>
<keyword evidence="1" id="KW-0472">Membrane</keyword>
<dbReference type="EMBL" id="JACHMI010000001">
    <property type="protein sequence ID" value="MBB6557088.1"/>
    <property type="molecule type" value="Genomic_DNA"/>
</dbReference>
<gene>
    <name evidence="2" type="ORF">HD593_011883</name>
</gene>
<organism evidence="2 3">
    <name type="scientific">Nonomuraea rubra</name>
    <dbReference type="NCBI Taxonomy" id="46180"/>
    <lineage>
        <taxon>Bacteria</taxon>
        <taxon>Bacillati</taxon>
        <taxon>Actinomycetota</taxon>
        <taxon>Actinomycetes</taxon>
        <taxon>Streptosporangiales</taxon>
        <taxon>Streptosporangiaceae</taxon>
        <taxon>Nonomuraea</taxon>
    </lineage>
</organism>
<reference evidence="2 3" key="1">
    <citation type="submission" date="2020-08" db="EMBL/GenBank/DDBJ databases">
        <title>Sequencing the genomes of 1000 actinobacteria strains.</title>
        <authorList>
            <person name="Klenk H.-P."/>
        </authorList>
    </citation>
    <scope>NUCLEOTIDE SEQUENCE [LARGE SCALE GENOMIC DNA]</scope>
    <source>
        <strain evidence="2 3">DSM 43768</strain>
    </source>
</reference>
<keyword evidence="1" id="KW-1133">Transmembrane helix</keyword>